<comment type="similarity">
    <text evidence="2">Belongs to the outer membrane factor (OMF) (TC 1.B.17) family.</text>
</comment>
<proteinExistence type="inferred from homology"/>
<keyword evidence="7" id="KW-0998">Cell outer membrane</keyword>
<name>A0ABW3JZI5_9BACT</name>
<dbReference type="InterPro" id="IPR003423">
    <property type="entry name" value="OMP_efflux"/>
</dbReference>
<keyword evidence="8" id="KW-0175">Coiled coil</keyword>
<comment type="caution">
    <text evidence="10">The sequence shown here is derived from an EMBL/GenBank/DDBJ whole genome shotgun (WGS) entry which is preliminary data.</text>
</comment>
<evidence type="ECO:0000256" key="5">
    <source>
        <dbReference type="ARBA" id="ARBA00022692"/>
    </source>
</evidence>
<keyword evidence="11" id="KW-1185">Reference proteome</keyword>
<feature type="signal peptide" evidence="9">
    <location>
        <begin position="1"/>
        <end position="21"/>
    </location>
</feature>
<dbReference type="RefSeq" id="WP_377577367.1">
    <property type="nucleotide sequence ID" value="NZ_JBHTKA010000001.1"/>
</dbReference>
<comment type="subcellular location">
    <subcellularLocation>
        <location evidence="1">Cell outer membrane</location>
    </subcellularLocation>
</comment>
<accession>A0ABW3JZI5</accession>
<evidence type="ECO:0000256" key="3">
    <source>
        <dbReference type="ARBA" id="ARBA00022448"/>
    </source>
</evidence>
<evidence type="ECO:0000256" key="8">
    <source>
        <dbReference type="SAM" id="Coils"/>
    </source>
</evidence>
<dbReference type="Proteomes" id="UP001597112">
    <property type="component" value="Unassembled WGS sequence"/>
</dbReference>
<evidence type="ECO:0000256" key="7">
    <source>
        <dbReference type="ARBA" id="ARBA00023237"/>
    </source>
</evidence>
<feature type="coiled-coil region" evidence="8">
    <location>
        <begin position="342"/>
        <end position="390"/>
    </location>
</feature>
<organism evidence="10 11">
    <name type="scientific">Ohtaekwangia kribbensis</name>
    <dbReference type="NCBI Taxonomy" id="688913"/>
    <lineage>
        <taxon>Bacteria</taxon>
        <taxon>Pseudomonadati</taxon>
        <taxon>Bacteroidota</taxon>
        <taxon>Cytophagia</taxon>
        <taxon>Cytophagales</taxon>
        <taxon>Fulvivirgaceae</taxon>
        <taxon>Ohtaekwangia</taxon>
    </lineage>
</organism>
<feature type="chain" id="PRO_5046990736" evidence="9">
    <location>
        <begin position="22"/>
        <end position="438"/>
    </location>
</feature>
<evidence type="ECO:0000256" key="2">
    <source>
        <dbReference type="ARBA" id="ARBA00007613"/>
    </source>
</evidence>
<evidence type="ECO:0000313" key="10">
    <source>
        <dbReference type="EMBL" id="MFD0999254.1"/>
    </source>
</evidence>
<keyword evidence="4" id="KW-1134">Transmembrane beta strand</keyword>
<evidence type="ECO:0000256" key="9">
    <source>
        <dbReference type="SAM" id="SignalP"/>
    </source>
</evidence>
<evidence type="ECO:0000256" key="6">
    <source>
        <dbReference type="ARBA" id="ARBA00023136"/>
    </source>
</evidence>
<dbReference type="Pfam" id="PF02321">
    <property type="entry name" value="OEP"/>
    <property type="match status" value="2"/>
</dbReference>
<keyword evidence="3" id="KW-0813">Transport</keyword>
<dbReference type="InterPro" id="IPR051906">
    <property type="entry name" value="TolC-like"/>
</dbReference>
<dbReference type="EMBL" id="JBHTKA010000001">
    <property type="protein sequence ID" value="MFD0999254.1"/>
    <property type="molecule type" value="Genomic_DNA"/>
</dbReference>
<sequence length="438" mass="49436">MNKVLSVLLIISLCSSTISEAQEYTFLRLADALDAALKNNPDVVQAQLDEARAVAAFKQTNSIFLPQLAVSYTAISTNNPLNAFGTKLQQQNVTQSDFNPEILNHPSSIQNYTTKAEWRQPILNLDQLQQRQAAYLQTEAYTWQTRRTQSYAAFEVQKTYAQLQLSYSVKHTLEEALRTVKSIHTATVNRLAKGLLQPSDVLHVQVQIAATESQLAEATSALYNISDYLSLWMGKPTGILYQTDTTLVTMPAEITPILPDNRADFKAMQLSVDAQDRMIHATRMSYLPRVNAFAEYMFNDDDALGFGSGSYLAGLQLSWNVFNGMATRHKVNEQRILKNKIAEQLRHQKEQGKLEISKTQRQLLDAQFLLQQQRTAVAQATEALRILQNRYAQGLVTTNDILQAQTLLSQQKLHYAQAVFQLTTTQLYLYFLTETSDK</sequence>
<evidence type="ECO:0000256" key="4">
    <source>
        <dbReference type="ARBA" id="ARBA00022452"/>
    </source>
</evidence>
<keyword evidence="5" id="KW-0812">Transmembrane</keyword>
<dbReference type="PANTHER" id="PTHR30026:SF21">
    <property type="entry name" value="SLR1270 PROTEIN"/>
    <property type="match status" value="1"/>
</dbReference>
<dbReference type="Gene3D" id="1.20.1600.10">
    <property type="entry name" value="Outer membrane efflux proteins (OEP)"/>
    <property type="match status" value="1"/>
</dbReference>
<reference evidence="11" key="1">
    <citation type="journal article" date="2019" name="Int. J. Syst. Evol. Microbiol.">
        <title>The Global Catalogue of Microorganisms (GCM) 10K type strain sequencing project: providing services to taxonomists for standard genome sequencing and annotation.</title>
        <authorList>
            <consortium name="The Broad Institute Genomics Platform"/>
            <consortium name="The Broad Institute Genome Sequencing Center for Infectious Disease"/>
            <person name="Wu L."/>
            <person name="Ma J."/>
        </authorList>
    </citation>
    <scope>NUCLEOTIDE SEQUENCE [LARGE SCALE GENOMIC DNA]</scope>
    <source>
        <strain evidence="11">CCUG 58938</strain>
    </source>
</reference>
<keyword evidence="9" id="KW-0732">Signal</keyword>
<protein>
    <submittedName>
        <fullName evidence="10">TolC family protein</fullName>
    </submittedName>
</protein>
<keyword evidence="6" id="KW-0472">Membrane</keyword>
<dbReference type="SUPFAM" id="SSF56954">
    <property type="entry name" value="Outer membrane efflux proteins (OEP)"/>
    <property type="match status" value="1"/>
</dbReference>
<dbReference type="PANTHER" id="PTHR30026">
    <property type="entry name" value="OUTER MEMBRANE PROTEIN TOLC"/>
    <property type="match status" value="1"/>
</dbReference>
<evidence type="ECO:0000313" key="11">
    <source>
        <dbReference type="Proteomes" id="UP001597112"/>
    </source>
</evidence>
<gene>
    <name evidence="10" type="ORF">ACFQ21_08050</name>
</gene>
<evidence type="ECO:0000256" key="1">
    <source>
        <dbReference type="ARBA" id="ARBA00004442"/>
    </source>
</evidence>